<sequence length="430" mass="46054">MTPSTPTPTPPTPVTDVVVVGGSIAGCTVATLLGRAGLRVLVLESHRDMDTYKRLCTHFIQSSATPTIHRLGLDEPLAAAGAVPNDIDLHIEEGWIRHTSPRPGLPPHGYSVRRSVLDPLLRRRTAATPGVEVAMGARVRDLLREDGRVAGVRADVDGEPVEVRARLVVGADGRDSRTASLAGLPGRQQPNARFAYFAPYRGVGLAEPGVSRMWLRPSGEASYVFPNDDGVTVLATFQPKERLAGFRARPLEDSLRSVFSGLPGVPELAGAERVGDVIGTVDYPNVTRRRVTGPGVALVGDAALVGDPLWGVGCGWAFQTGEWLADAVAPELLDGQVPVRGLAAYDREHRRRLLPHQRILVDLSSGRPLNRFERLVFGGAVHDERVARTVGAFGTRNAPPTVLFSPVLLARAARARRGARRPVPAGVRAS</sequence>
<dbReference type="Proteomes" id="UP001560045">
    <property type="component" value="Unassembled WGS sequence"/>
</dbReference>
<dbReference type="PANTHER" id="PTHR42685:SF18">
    <property type="entry name" value="DIGERANYLGERANYLGLYCEROPHOSPHOLIPID REDUCTASE"/>
    <property type="match status" value="1"/>
</dbReference>
<dbReference type="InterPro" id="IPR050407">
    <property type="entry name" value="Geranylgeranyl_reductase"/>
</dbReference>
<comment type="caution">
    <text evidence="2">The sequence shown here is derived from an EMBL/GenBank/DDBJ whole genome shotgun (WGS) entry which is preliminary data.</text>
</comment>
<dbReference type="Pfam" id="PF01494">
    <property type="entry name" value="FAD_binding_3"/>
    <property type="match status" value="1"/>
</dbReference>
<dbReference type="InterPro" id="IPR036188">
    <property type="entry name" value="FAD/NAD-bd_sf"/>
</dbReference>
<evidence type="ECO:0000313" key="3">
    <source>
        <dbReference type="Proteomes" id="UP001560045"/>
    </source>
</evidence>
<dbReference type="EC" id="1.-.-.-" evidence="2"/>
<feature type="domain" description="FAD-binding" evidence="1">
    <location>
        <begin position="15"/>
        <end position="351"/>
    </location>
</feature>
<accession>A0ABV3XPI3</accession>
<name>A0ABV3XPI3_9ACTN</name>
<organism evidence="2 3">
    <name type="scientific">Geodermatophilus maliterrae</name>
    <dbReference type="NCBI Taxonomy" id="3162531"/>
    <lineage>
        <taxon>Bacteria</taxon>
        <taxon>Bacillati</taxon>
        <taxon>Actinomycetota</taxon>
        <taxon>Actinomycetes</taxon>
        <taxon>Geodermatophilales</taxon>
        <taxon>Geodermatophilaceae</taxon>
        <taxon>Geodermatophilus</taxon>
    </lineage>
</organism>
<keyword evidence="3" id="KW-1185">Reference proteome</keyword>
<dbReference type="PRINTS" id="PR00420">
    <property type="entry name" value="RNGMNOXGNASE"/>
</dbReference>
<dbReference type="PANTHER" id="PTHR42685">
    <property type="entry name" value="GERANYLGERANYL DIPHOSPHATE REDUCTASE"/>
    <property type="match status" value="1"/>
</dbReference>
<evidence type="ECO:0000313" key="2">
    <source>
        <dbReference type="EMBL" id="MEX5721655.1"/>
    </source>
</evidence>
<dbReference type="RefSeq" id="WP_369210451.1">
    <property type="nucleotide sequence ID" value="NZ_JBFNXQ010000150.1"/>
</dbReference>
<dbReference type="Gene3D" id="3.50.50.60">
    <property type="entry name" value="FAD/NAD(P)-binding domain"/>
    <property type="match status" value="1"/>
</dbReference>
<evidence type="ECO:0000259" key="1">
    <source>
        <dbReference type="Pfam" id="PF01494"/>
    </source>
</evidence>
<protein>
    <submittedName>
        <fullName evidence="2">NAD(P)/FAD-dependent oxidoreductase</fullName>
        <ecNumber evidence="2">1.-.-.-</ecNumber>
    </submittedName>
</protein>
<feature type="non-terminal residue" evidence="2">
    <location>
        <position position="430"/>
    </location>
</feature>
<gene>
    <name evidence="2" type="ORF">ABQ292_25205</name>
</gene>
<dbReference type="SUPFAM" id="SSF51905">
    <property type="entry name" value="FAD/NAD(P)-binding domain"/>
    <property type="match status" value="1"/>
</dbReference>
<reference evidence="2 3" key="1">
    <citation type="submission" date="2024-06" db="EMBL/GenBank/DDBJ databases">
        <title>Draft genome sequence of Geodermatophilus badlandi, a novel member of the Geodermatophilaceae isolated from badland sedimentary rocks in the Red desert, Wyoming, USA.</title>
        <authorList>
            <person name="Ben Tekaya S."/>
            <person name="Nouioui I."/>
            <person name="Flores G.M."/>
            <person name="Shaal M.N."/>
            <person name="Bredoire F."/>
            <person name="Basile F."/>
            <person name="Van Diepen L."/>
            <person name="Ward N.L."/>
        </authorList>
    </citation>
    <scope>NUCLEOTIDE SEQUENCE [LARGE SCALE GENOMIC DNA]</scope>
    <source>
        <strain evidence="2 3">WL48A</strain>
    </source>
</reference>
<dbReference type="GO" id="GO:0016491">
    <property type="term" value="F:oxidoreductase activity"/>
    <property type="evidence" value="ECO:0007669"/>
    <property type="project" value="UniProtKB-KW"/>
</dbReference>
<proteinExistence type="predicted"/>
<dbReference type="InterPro" id="IPR002938">
    <property type="entry name" value="FAD-bd"/>
</dbReference>
<dbReference type="EMBL" id="JBFNXQ010000150">
    <property type="protein sequence ID" value="MEX5721655.1"/>
    <property type="molecule type" value="Genomic_DNA"/>
</dbReference>
<keyword evidence="2" id="KW-0560">Oxidoreductase</keyword>